<comment type="caution">
    <text evidence="1">The sequence shown here is derived from an EMBL/GenBank/DDBJ whole genome shotgun (WGS) entry which is preliminary data.</text>
</comment>
<organism evidence="1 2">
    <name type="scientific">Lupinus albus</name>
    <name type="common">White lupine</name>
    <name type="synonym">Lupinus termis</name>
    <dbReference type="NCBI Taxonomy" id="3870"/>
    <lineage>
        <taxon>Eukaryota</taxon>
        <taxon>Viridiplantae</taxon>
        <taxon>Streptophyta</taxon>
        <taxon>Embryophyta</taxon>
        <taxon>Tracheophyta</taxon>
        <taxon>Spermatophyta</taxon>
        <taxon>Magnoliopsida</taxon>
        <taxon>eudicotyledons</taxon>
        <taxon>Gunneridae</taxon>
        <taxon>Pentapetalae</taxon>
        <taxon>rosids</taxon>
        <taxon>fabids</taxon>
        <taxon>Fabales</taxon>
        <taxon>Fabaceae</taxon>
        <taxon>Papilionoideae</taxon>
        <taxon>50 kb inversion clade</taxon>
        <taxon>genistoids sensu lato</taxon>
        <taxon>core genistoids</taxon>
        <taxon>Genisteae</taxon>
        <taxon>Lupinus</taxon>
    </lineage>
</organism>
<name>A0A6A4P1R5_LUPAL</name>
<accession>A0A6A4P1R5</accession>
<evidence type="ECO:0000313" key="1">
    <source>
        <dbReference type="EMBL" id="KAE9594104.1"/>
    </source>
</evidence>
<reference evidence="2" key="1">
    <citation type="journal article" date="2020" name="Nat. Commun.">
        <title>Genome sequence of the cluster root forming white lupin.</title>
        <authorList>
            <person name="Hufnagel B."/>
            <person name="Marques A."/>
            <person name="Soriano A."/>
            <person name="Marques L."/>
            <person name="Divol F."/>
            <person name="Doumas P."/>
            <person name="Sallet E."/>
            <person name="Mancinotti D."/>
            <person name="Carrere S."/>
            <person name="Marande W."/>
            <person name="Arribat S."/>
            <person name="Keller J."/>
            <person name="Huneau C."/>
            <person name="Blein T."/>
            <person name="Aime D."/>
            <person name="Laguerre M."/>
            <person name="Taylor J."/>
            <person name="Schubert V."/>
            <person name="Nelson M."/>
            <person name="Geu-Flores F."/>
            <person name="Crespi M."/>
            <person name="Gallardo-Guerrero K."/>
            <person name="Delaux P.-M."/>
            <person name="Salse J."/>
            <person name="Berges H."/>
            <person name="Guyot R."/>
            <person name="Gouzy J."/>
            <person name="Peret B."/>
        </authorList>
    </citation>
    <scope>NUCLEOTIDE SEQUENCE [LARGE SCALE GENOMIC DNA]</scope>
    <source>
        <strain evidence="2">cv. Amiga</strain>
    </source>
</reference>
<sequence>MAETPWSRRETAPSSRLCRPPFLMAAVVYTTRKPEAIFEAPRHCVRASLEEH</sequence>
<gene>
    <name evidence="1" type="ORF">Lalb_Chr18g0050231</name>
</gene>
<dbReference type="AlphaFoldDB" id="A0A6A4P1R5"/>
<dbReference type="Proteomes" id="UP000447434">
    <property type="component" value="Chromosome 18"/>
</dbReference>
<dbReference type="EMBL" id="WOCE01000018">
    <property type="protein sequence ID" value="KAE9594104.1"/>
    <property type="molecule type" value="Genomic_DNA"/>
</dbReference>
<protein>
    <submittedName>
        <fullName evidence="1">Uncharacterized protein</fullName>
    </submittedName>
</protein>
<evidence type="ECO:0000313" key="2">
    <source>
        <dbReference type="Proteomes" id="UP000447434"/>
    </source>
</evidence>
<proteinExistence type="predicted"/>
<keyword evidence="2" id="KW-1185">Reference proteome</keyword>